<evidence type="ECO:0000256" key="2">
    <source>
        <dbReference type="ARBA" id="ARBA00023012"/>
    </source>
</evidence>
<accession>Q6LJF2</accession>
<dbReference type="InterPro" id="IPR039420">
    <property type="entry name" value="WalR-like"/>
</dbReference>
<dbReference type="InterPro" id="IPR001867">
    <property type="entry name" value="OmpR/PhoB-type_DNA-bd"/>
</dbReference>
<keyword evidence="11" id="KW-1185">Reference proteome</keyword>
<dbReference type="InterPro" id="IPR001789">
    <property type="entry name" value="Sig_transdc_resp-reg_receiver"/>
</dbReference>
<dbReference type="Pfam" id="PF00072">
    <property type="entry name" value="Response_reg"/>
    <property type="match status" value="1"/>
</dbReference>
<dbReference type="PANTHER" id="PTHR48111">
    <property type="entry name" value="REGULATOR OF RPOS"/>
    <property type="match status" value="1"/>
</dbReference>
<evidence type="ECO:0000256" key="5">
    <source>
        <dbReference type="ARBA" id="ARBA00023163"/>
    </source>
</evidence>
<feature type="modified residue" description="4-aspartylphosphate" evidence="6">
    <location>
        <position position="57"/>
    </location>
</feature>
<reference evidence="11" key="1">
    <citation type="journal article" date="2005" name="Science">
        <title>Life at depth: Photobacterium profundum genome sequence and expression analysis.</title>
        <authorList>
            <person name="Vezzi A."/>
            <person name="Campanaro S."/>
            <person name="D'Angelo M."/>
            <person name="Simonato F."/>
            <person name="Vitulo N."/>
            <person name="Lauro F.M."/>
            <person name="Cestaro A."/>
            <person name="Malacrida G."/>
            <person name="Simionati B."/>
            <person name="Cannata N."/>
            <person name="Romualdi C."/>
            <person name="Bartlett D.H."/>
            <person name="Valle G."/>
        </authorList>
    </citation>
    <scope>NUCLEOTIDE SEQUENCE [LARGE SCALE GENOMIC DNA]</scope>
    <source>
        <strain evidence="11">ATCC BAA-1253 / SS9</strain>
    </source>
</reference>
<dbReference type="GO" id="GO:0032993">
    <property type="term" value="C:protein-DNA complex"/>
    <property type="evidence" value="ECO:0007669"/>
    <property type="project" value="TreeGrafter"/>
</dbReference>
<sequence>MYFGITIMNQILLIEDDKLLGEGLSEYLIQQGFVCKWLTNTLNIETHWYRADLVILDRQLAEVDSITLLPQWLMLKALPVIILTAKIEVEQRIEGLMAGAKDYMVKPFSHQELLARICAQLRPLGDSSVRYQQIEIDVSNRALTDNGSAVELKPKEFQLLLMLVQNQGRVFHREELLNKIWGYQAFPTTRTVDNHILRIRQKLPSIHIETLRGVGYRLVKAS</sequence>
<dbReference type="Proteomes" id="UP000000593">
    <property type="component" value="Chromosome 2"/>
</dbReference>
<dbReference type="InterPro" id="IPR036388">
    <property type="entry name" value="WH-like_DNA-bd_sf"/>
</dbReference>
<organism evidence="10 11">
    <name type="scientific">Photobacterium profundum (strain SS9)</name>
    <dbReference type="NCBI Taxonomy" id="298386"/>
    <lineage>
        <taxon>Bacteria</taxon>
        <taxon>Pseudomonadati</taxon>
        <taxon>Pseudomonadota</taxon>
        <taxon>Gammaproteobacteria</taxon>
        <taxon>Vibrionales</taxon>
        <taxon>Vibrionaceae</taxon>
        <taxon>Photobacterium</taxon>
    </lineage>
</organism>
<dbReference type="PROSITE" id="PS50110">
    <property type="entry name" value="RESPONSE_REGULATORY"/>
    <property type="match status" value="1"/>
</dbReference>
<dbReference type="SMART" id="SM00448">
    <property type="entry name" value="REC"/>
    <property type="match status" value="1"/>
</dbReference>
<keyword evidence="1 6" id="KW-0597">Phosphoprotein</keyword>
<feature type="domain" description="OmpR/PhoB-type" evidence="9">
    <location>
        <begin position="126"/>
        <end position="220"/>
    </location>
</feature>
<dbReference type="GO" id="GO:0005829">
    <property type="term" value="C:cytosol"/>
    <property type="evidence" value="ECO:0007669"/>
    <property type="project" value="TreeGrafter"/>
</dbReference>
<dbReference type="STRING" id="298386.PBPRB0706"/>
<dbReference type="GO" id="GO:0000976">
    <property type="term" value="F:transcription cis-regulatory region binding"/>
    <property type="evidence" value="ECO:0007669"/>
    <property type="project" value="TreeGrafter"/>
</dbReference>
<dbReference type="InterPro" id="IPR011006">
    <property type="entry name" value="CheY-like_superfamily"/>
</dbReference>
<evidence type="ECO:0000256" key="7">
    <source>
        <dbReference type="PROSITE-ProRule" id="PRU01091"/>
    </source>
</evidence>
<evidence type="ECO:0000313" key="10">
    <source>
        <dbReference type="EMBL" id="CAG22578.1"/>
    </source>
</evidence>
<keyword evidence="3" id="KW-0805">Transcription regulation</keyword>
<evidence type="ECO:0000259" key="9">
    <source>
        <dbReference type="PROSITE" id="PS51755"/>
    </source>
</evidence>
<dbReference type="Gene3D" id="1.10.10.10">
    <property type="entry name" value="Winged helix-like DNA-binding domain superfamily/Winged helix DNA-binding domain"/>
    <property type="match status" value="1"/>
</dbReference>
<protein>
    <submittedName>
        <fullName evidence="10">Transcriptional regulator</fullName>
    </submittedName>
</protein>
<dbReference type="HOGENOM" id="CLU_000445_30_1_6"/>
<name>Q6LJF2_PHOPR</name>
<dbReference type="SMART" id="SM00862">
    <property type="entry name" value="Trans_reg_C"/>
    <property type="match status" value="1"/>
</dbReference>
<dbReference type="CDD" id="cd00383">
    <property type="entry name" value="trans_reg_C"/>
    <property type="match status" value="1"/>
</dbReference>
<dbReference type="InterPro" id="IPR016032">
    <property type="entry name" value="Sig_transdc_resp-reg_C-effctor"/>
</dbReference>
<evidence type="ECO:0000313" key="11">
    <source>
        <dbReference type="Proteomes" id="UP000000593"/>
    </source>
</evidence>
<dbReference type="PANTHER" id="PTHR48111:SF21">
    <property type="entry name" value="DNA-BINDING DUAL MASTER TRANSCRIPTIONAL REGULATOR RPAA"/>
    <property type="match status" value="1"/>
</dbReference>
<dbReference type="SUPFAM" id="SSF52172">
    <property type="entry name" value="CheY-like"/>
    <property type="match status" value="1"/>
</dbReference>
<dbReference type="EMBL" id="CR378677">
    <property type="protein sequence ID" value="CAG22578.1"/>
    <property type="molecule type" value="Genomic_DNA"/>
</dbReference>
<keyword evidence="2" id="KW-0902">Two-component regulatory system</keyword>
<dbReference type="AlphaFoldDB" id="Q6LJF2"/>
<evidence type="ECO:0000256" key="4">
    <source>
        <dbReference type="ARBA" id="ARBA00023125"/>
    </source>
</evidence>
<keyword evidence="5" id="KW-0804">Transcription</keyword>
<evidence type="ECO:0000256" key="6">
    <source>
        <dbReference type="PROSITE-ProRule" id="PRU00169"/>
    </source>
</evidence>
<evidence type="ECO:0000256" key="3">
    <source>
        <dbReference type="ARBA" id="ARBA00023015"/>
    </source>
</evidence>
<dbReference type="GO" id="GO:0000156">
    <property type="term" value="F:phosphorelay response regulator activity"/>
    <property type="evidence" value="ECO:0007669"/>
    <property type="project" value="TreeGrafter"/>
</dbReference>
<evidence type="ECO:0000259" key="8">
    <source>
        <dbReference type="PROSITE" id="PS50110"/>
    </source>
</evidence>
<gene>
    <name evidence="10" type="primary">TTE0774</name>
    <name evidence="10" type="ordered locus">PBPRB0706</name>
</gene>
<dbReference type="GO" id="GO:0006355">
    <property type="term" value="P:regulation of DNA-templated transcription"/>
    <property type="evidence" value="ECO:0007669"/>
    <property type="project" value="InterPro"/>
</dbReference>
<dbReference type="Gene3D" id="6.10.250.690">
    <property type="match status" value="1"/>
</dbReference>
<dbReference type="Pfam" id="PF00486">
    <property type="entry name" value="Trans_reg_C"/>
    <property type="match status" value="1"/>
</dbReference>
<dbReference type="Gene3D" id="3.40.50.2300">
    <property type="match status" value="1"/>
</dbReference>
<keyword evidence="4 7" id="KW-0238">DNA-binding</keyword>
<proteinExistence type="predicted"/>
<feature type="domain" description="Response regulatory" evidence="8">
    <location>
        <begin position="10"/>
        <end position="121"/>
    </location>
</feature>
<dbReference type="eggNOG" id="COG0745">
    <property type="taxonomic scope" value="Bacteria"/>
</dbReference>
<dbReference type="KEGG" id="ppr:PBPRB0706"/>
<evidence type="ECO:0000256" key="1">
    <source>
        <dbReference type="ARBA" id="ARBA00022553"/>
    </source>
</evidence>
<dbReference type="PROSITE" id="PS51755">
    <property type="entry name" value="OMPR_PHOB"/>
    <property type="match status" value="1"/>
</dbReference>
<feature type="DNA-binding region" description="OmpR/PhoB-type" evidence="7">
    <location>
        <begin position="126"/>
        <end position="220"/>
    </location>
</feature>
<dbReference type="SUPFAM" id="SSF46894">
    <property type="entry name" value="C-terminal effector domain of the bipartite response regulators"/>
    <property type="match status" value="1"/>
</dbReference>